<dbReference type="Proteomes" id="UP000198977">
    <property type="component" value="Unassembled WGS sequence"/>
</dbReference>
<dbReference type="EMBL" id="FOMW01000006">
    <property type="protein sequence ID" value="SFE32475.1"/>
    <property type="molecule type" value="Genomic_DNA"/>
</dbReference>
<organism evidence="1 2">
    <name type="scientific">Sulfitobacter brevis</name>
    <dbReference type="NCBI Taxonomy" id="74348"/>
    <lineage>
        <taxon>Bacteria</taxon>
        <taxon>Pseudomonadati</taxon>
        <taxon>Pseudomonadota</taxon>
        <taxon>Alphaproteobacteria</taxon>
        <taxon>Rhodobacterales</taxon>
        <taxon>Roseobacteraceae</taxon>
        <taxon>Sulfitobacter</taxon>
    </lineage>
</organism>
<evidence type="ECO:0008006" key="3">
    <source>
        <dbReference type="Google" id="ProtNLM"/>
    </source>
</evidence>
<name>A0A1I1ZLC5_9RHOB</name>
<dbReference type="NCBIfam" id="TIGR02215">
    <property type="entry name" value="phage_chp_gp8"/>
    <property type="match status" value="1"/>
</dbReference>
<dbReference type="Gene3D" id="1.10.3230.30">
    <property type="entry name" value="Phage gp6-like head-tail connector protein"/>
    <property type="match status" value="1"/>
</dbReference>
<dbReference type="InterPro" id="IPR011738">
    <property type="entry name" value="Phage_CHP"/>
</dbReference>
<dbReference type="AlphaFoldDB" id="A0A1I1ZLC5"/>
<dbReference type="RefSeq" id="WP_093923739.1">
    <property type="nucleotide sequence ID" value="NZ_FOMW01000006.1"/>
</dbReference>
<dbReference type="CDD" id="cd08054">
    <property type="entry name" value="gp6"/>
    <property type="match status" value="1"/>
</dbReference>
<protein>
    <recommendedName>
        <fullName evidence="3">Phage gp6-like head-tail connector protein</fullName>
    </recommendedName>
</protein>
<reference evidence="1 2" key="1">
    <citation type="submission" date="2016-10" db="EMBL/GenBank/DDBJ databases">
        <authorList>
            <person name="de Groot N.N."/>
        </authorList>
    </citation>
    <scope>NUCLEOTIDE SEQUENCE [LARGE SCALE GENOMIC DNA]</scope>
    <source>
        <strain evidence="1 2">DSM 11443</strain>
    </source>
</reference>
<evidence type="ECO:0000313" key="1">
    <source>
        <dbReference type="EMBL" id="SFE32475.1"/>
    </source>
</evidence>
<dbReference type="OrthoDB" id="8478788at2"/>
<proteinExistence type="predicted"/>
<evidence type="ECO:0000313" key="2">
    <source>
        <dbReference type="Proteomes" id="UP000198977"/>
    </source>
</evidence>
<dbReference type="NCBIfam" id="TIGR01560">
    <property type="entry name" value="put_DNA_pack"/>
    <property type="match status" value="1"/>
</dbReference>
<gene>
    <name evidence="1" type="ORF">SAMN04488523_106184</name>
</gene>
<keyword evidence="2" id="KW-1185">Reference proteome</keyword>
<dbReference type="STRING" id="74348.SAMN04488523_106184"/>
<accession>A0A1I1ZLC5</accession>
<dbReference type="InterPro" id="IPR006450">
    <property type="entry name" value="Phage_HK97_gp6-like"/>
</dbReference>
<sequence>MMLIEETTVADDALPVEAFKAHLRLGSGFGQDTVQEPVLRSFLRAAMSAIEARTGKVLMQRSFSLSLTFWRDAEAQPLPVAPVTEVTRVALVARDGVQTDVAEATYWLERDSQHPKVRAARACLPQVPTAGAVLIAFDAGYSAAWDGLPSDLQQAVLMLAAHFYEYRDDTGLSAGCMPFGVSSMIERYKILRLGMGAGQ</sequence>